<organism evidence="1">
    <name type="scientific">Haptolina ericina</name>
    <dbReference type="NCBI Taxonomy" id="156174"/>
    <lineage>
        <taxon>Eukaryota</taxon>
        <taxon>Haptista</taxon>
        <taxon>Haptophyta</taxon>
        <taxon>Prymnesiophyceae</taxon>
        <taxon>Prymnesiales</taxon>
        <taxon>Prymnesiaceae</taxon>
        <taxon>Haptolina</taxon>
    </lineage>
</organism>
<proteinExistence type="predicted"/>
<name>A0A7S3B938_9EUKA</name>
<evidence type="ECO:0008006" key="2">
    <source>
        <dbReference type="Google" id="ProtNLM"/>
    </source>
</evidence>
<protein>
    <recommendedName>
        <fullName evidence="2">Mitochondrial import inner membrane translocase subunit TIM50</fullName>
    </recommendedName>
</protein>
<sequence>MAPILFLDIDGVLCCHTSELLDEEPIAQLRRVVDQTGAEIVLSSDWRRHPGLLAKAEAALSTIGAKLVGQTPCRSKNQPLRPLEIMQWLAENELAASQQWVVLDDRMLLEEVGGASLQGRFVQCDAKKGLDVHTADQLIRLLRARSRVRVWQKVSFDKAWWLGLLGALCPRGWAST</sequence>
<dbReference type="AlphaFoldDB" id="A0A7S3B938"/>
<dbReference type="EMBL" id="HBHX01049165">
    <property type="protein sequence ID" value="CAE0128644.1"/>
    <property type="molecule type" value="Transcribed_RNA"/>
</dbReference>
<accession>A0A7S3B938</accession>
<evidence type="ECO:0000313" key="1">
    <source>
        <dbReference type="EMBL" id="CAE0128644.1"/>
    </source>
</evidence>
<dbReference type="Pfam" id="PF18143">
    <property type="entry name" value="HAD_SAK_2"/>
    <property type="match status" value="1"/>
</dbReference>
<gene>
    <name evidence="1" type="ORF">HERI1096_LOCUS27230</name>
</gene>
<reference evidence="1" key="1">
    <citation type="submission" date="2021-01" db="EMBL/GenBank/DDBJ databases">
        <authorList>
            <person name="Corre E."/>
            <person name="Pelletier E."/>
            <person name="Niang G."/>
            <person name="Scheremetjew M."/>
            <person name="Finn R."/>
            <person name="Kale V."/>
            <person name="Holt S."/>
            <person name="Cochrane G."/>
            <person name="Meng A."/>
            <person name="Brown T."/>
            <person name="Cohen L."/>
        </authorList>
    </citation>
    <scope>NUCLEOTIDE SEQUENCE</scope>
    <source>
        <strain evidence="1">CCMP281</strain>
    </source>
</reference>